<dbReference type="AlphaFoldDB" id="A0A7Y4JRX7"/>
<comment type="caution">
    <text evidence="2">The sequence shown here is derived from an EMBL/GenBank/DDBJ whole genome shotgun (WGS) entry which is preliminary data.</text>
</comment>
<dbReference type="Proteomes" id="UP000528460">
    <property type="component" value="Unassembled WGS sequence"/>
</dbReference>
<accession>A0A7Y4JRX7</accession>
<dbReference type="PROSITE" id="PS51257">
    <property type="entry name" value="PROKAR_LIPOPROTEIN"/>
    <property type="match status" value="1"/>
</dbReference>
<feature type="signal peptide" evidence="1">
    <location>
        <begin position="1"/>
        <end position="26"/>
    </location>
</feature>
<protein>
    <recommendedName>
        <fullName evidence="4">Lipoprotein</fullName>
    </recommendedName>
</protein>
<evidence type="ECO:0000256" key="1">
    <source>
        <dbReference type="SAM" id="SignalP"/>
    </source>
</evidence>
<sequence length="324" mass="35307">MRDPVMRKLALALPCLLAVACGGDFSNDDLEFHNALPQREDLAAKLPDTARSGQGLGTRAQRLSASQVLGGTSELALQAYTAGTRFNTSVDGLLSLLELFRDAPPTTRETDRRIWGPFPAQDHPGHELRFVMERQGASFAYLLQFRPNGGGESAWWTYLPGTFKADGGIRKGEGTLALDLKQARAHGFDTGDATALDRLDIGYQTKALPTRVELLFTGAGATVPLTRYASRQTPEGLGEMAFRLPGEDLIPGGLLETLDILARWTPDGRGVLVLNILEGDAKGAQYTECWDSRTRITFMQRNWDFLNPTEGDRGSCPDVSALNP</sequence>
<evidence type="ECO:0008006" key="4">
    <source>
        <dbReference type="Google" id="ProtNLM"/>
    </source>
</evidence>
<evidence type="ECO:0000313" key="3">
    <source>
        <dbReference type="Proteomes" id="UP000528460"/>
    </source>
</evidence>
<proteinExistence type="predicted"/>
<evidence type="ECO:0000313" key="2">
    <source>
        <dbReference type="EMBL" id="NOK09884.1"/>
    </source>
</evidence>
<keyword evidence="1" id="KW-0732">Signal</keyword>
<organism evidence="2 3">
    <name type="scientific">Corallococcus exercitus</name>
    <dbReference type="NCBI Taxonomy" id="2316736"/>
    <lineage>
        <taxon>Bacteria</taxon>
        <taxon>Pseudomonadati</taxon>
        <taxon>Myxococcota</taxon>
        <taxon>Myxococcia</taxon>
        <taxon>Myxococcales</taxon>
        <taxon>Cystobacterineae</taxon>
        <taxon>Myxococcaceae</taxon>
        <taxon>Corallococcus</taxon>
    </lineage>
</organism>
<dbReference type="EMBL" id="JABFJW010000079">
    <property type="protein sequence ID" value="NOK09884.1"/>
    <property type="molecule type" value="Genomic_DNA"/>
</dbReference>
<reference evidence="2 3" key="1">
    <citation type="submission" date="2020-05" db="EMBL/GenBank/DDBJ databases">
        <authorList>
            <person name="Whitworth D."/>
        </authorList>
    </citation>
    <scope>NUCLEOTIDE SEQUENCE [LARGE SCALE GENOMIC DNA]</scope>
    <source>
        <strain evidence="2 3">CA046A</strain>
    </source>
</reference>
<feature type="chain" id="PRO_5030595585" description="Lipoprotein" evidence="1">
    <location>
        <begin position="27"/>
        <end position="324"/>
    </location>
</feature>
<name>A0A7Y4JRX7_9BACT</name>
<gene>
    <name evidence="2" type="ORF">HNS30_12685</name>
</gene>